<accession>A0A2P2ITA4</accession>
<evidence type="ECO:0000313" key="2">
    <source>
        <dbReference type="EMBL" id="MBW84475.1"/>
    </source>
</evidence>
<organism evidence="2">
    <name type="scientific">Rhizophora mucronata</name>
    <name type="common">Asiatic mangrove</name>
    <dbReference type="NCBI Taxonomy" id="61149"/>
    <lineage>
        <taxon>Eukaryota</taxon>
        <taxon>Viridiplantae</taxon>
        <taxon>Streptophyta</taxon>
        <taxon>Embryophyta</taxon>
        <taxon>Tracheophyta</taxon>
        <taxon>Spermatophyta</taxon>
        <taxon>Magnoliopsida</taxon>
        <taxon>eudicotyledons</taxon>
        <taxon>Gunneridae</taxon>
        <taxon>Pentapetalae</taxon>
        <taxon>rosids</taxon>
        <taxon>fabids</taxon>
        <taxon>Malpighiales</taxon>
        <taxon>Rhizophoraceae</taxon>
        <taxon>Rhizophora</taxon>
    </lineage>
</organism>
<reference evidence="2" key="1">
    <citation type="submission" date="2018-02" db="EMBL/GenBank/DDBJ databases">
        <title>Rhizophora mucronata_Transcriptome.</title>
        <authorList>
            <person name="Meera S.P."/>
            <person name="Sreeshan A."/>
            <person name="Augustine A."/>
        </authorList>
    </citation>
    <scope>NUCLEOTIDE SEQUENCE</scope>
    <source>
        <tissue evidence="2">Leaf</tissue>
    </source>
</reference>
<proteinExistence type="predicted"/>
<keyword evidence="1" id="KW-1133">Transmembrane helix</keyword>
<dbReference type="EMBL" id="GGEC01003993">
    <property type="protein sequence ID" value="MBW84476.1"/>
    <property type="molecule type" value="Transcribed_RNA"/>
</dbReference>
<keyword evidence="1" id="KW-0472">Membrane</keyword>
<keyword evidence="1" id="KW-0812">Transmembrane</keyword>
<feature type="transmembrane region" description="Helical" evidence="1">
    <location>
        <begin position="12"/>
        <end position="33"/>
    </location>
</feature>
<sequence>MNILSFHSFLEWSQSILISTTLIFWKCLMTAYISNGAKYWVY</sequence>
<protein>
    <submittedName>
        <fullName evidence="2">Uncharacterized protein</fullName>
    </submittedName>
</protein>
<dbReference type="EMBL" id="GGEC01003992">
    <property type="protein sequence ID" value="MBW84475.1"/>
    <property type="molecule type" value="Transcribed_RNA"/>
</dbReference>
<dbReference type="AlphaFoldDB" id="A0A2P2ITA4"/>
<name>A0A2P2ITA4_RHIMU</name>
<evidence type="ECO:0000256" key="1">
    <source>
        <dbReference type="SAM" id="Phobius"/>
    </source>
</evidence>